<gene>
    <name evidence="3" type="ORF">OERS_26340</name>
    <name evidence="2" type="ORF">OJAG_18230</name>
</gene>
<dbReference type="EMBL" id="LRIE01000069">
    <property type="protein sequence ID" value="KZM35558.1"/>
    <property type="molecule type" value="Genomic_DNA"/>
</dbReference>
<dbReference type="Proteomes" id="UP000093412">
    <property type="component" value="Unassembled WGS sequence"/>
</dbReference>
<feature type="region of interest" description="Disordered" evidence="1">
    <location>
        <begin position="1"/>
        <end position="20"/>
    </location>
</feature>
<dbReference type="AlphaFoldDB" id="A0A161YHF1"/>
<dbReference type="Proteomes" id="UP000076447">
    <property type="component" value="Unassembled WGS sequence"/>
</dbReference>
<evidence type="ECO:0000313" key="4">
    <source>
        <dbReference type="Proteomes" id="UP000076447"/>
    </source>
</evidence>
<name>A0A161YHF1_9CELL</name>
<dbReference type="OrthoDB" id="7950977at2"/>
<dbReference type="STRING" id="43678.OJAG_18230"/>
<reference evidence="3 5" key="2">
    <citation type="submission" date="2016-06" db="EMBL/GenBank/DDBJ databases">
        <title>Genome sequence of Oerskovia enterophila DSM 43852.</title>
        <authorList>
            <person name="Poehlein A."/>
            <person name="Jag V."/>
            <person name="Bengelsdorf F.R."/>
            <person name="Daniel R."/>
            <person name="Duerre P."/>
        </authorList>
    </citation>
    <scope>NUCLEOTIDE SEQUENCE [LARGE SCALE GENOMIC DNA]</scope>
    <source>
        <strain evidence="3 5">DSM 43852</strain>
    </source>
</reference>
<evidence type="ECO:0000313" key="2">
    <source>
        <dbReference type="EMBL" id="KZM35558.1"/>
    </source>
</evidence>
<dbReference type="InterPro" id="IPR010995">
    <property type="entry name" value="DNA_repair_Rad51/TF_NusA_a-hlx"/>
</dbReference>
<keyword evidence="5" id="KW-1185">Reference proteome</keyword>
<organism evidence="2 4">
    <name type="scientific">Oerskovia enterophila</name>
    <dbReference type="NCBI Taxonomy" id="43678"/>
    <lineage>
        <taxon>Bacteria</taxon>
        <taxon>Bacillati</taxon>
        <taxon>Actinomycetota</taxon>
        <taxon>Actinomycetes</taxon>
        <taxon>Micrococcales</taxon>
        <taxon>Cellulomonadaceae</taxon>
        <taxon>Oerskovia</taxon>
    </lineage>
</organism>
<evidence type="ECO:0008006" key="6">
    <source>
        <dbReference type="Google" id="ProtNLM"/>
    </source>
</evidence>
<reference evidence="2 4" key="1">
    <citation type="submission" date="2016-01" db="EMBL/GenBank/DDBJ databases">
        <title>Genome sequence of Oerskovia enterophila VJag, an agar and cellulose degrading bacterium.</title>
        <authorList>
            <person name="Poehlein A."/>
            <person name="Jag V."/>
            <person name="Bengelsdorf F."/>
            <person name="Duerre P."/>
            <person name="Daniel R."/>
        </authorList>
    </citation>
    <scope>NUCLEOTIDE SEQUENCE [LARGE SCALE GENOMIC DNA]</scope>
    <source>
        <strain evidence="2 4">VJag</strain>
    </source>
</reference>
<evidence type="ECO:0000313" key="5">
    <source>
        <dbReference type="Proteomes" id="UP000093412"/>
    </source>
</evidence>
<protein>
    <recommendedName>
        <fullName evidence="6">Helix-hairpin-helix motif protein</fullName>
    </recommendedName>
</protein>
<comment type="caution">
    <text evidence="2">The sequence shown here is derived from an EMBL/GenBank/DDBJ whole genome shotgun (WGS) entry which is preliminary data.</text>
</comment>
<evidence type="ECO:0000313" key="3">
    <source>
        <dbReference type="EMBL" id="OCI30654.1"/>
    </source>
</evidence>
<sequence length="72" mass="7843">MTEDRAAVPPSDLTPRIGKVATRELAHHGYTRYEDLTRATAKELLAIHGVGPTSIRILGEELAERGSGFREG</sequence>
<proteinExistence type="predicted"/>
<dbReference type="EMBL" id="MAQA01000031">
    <property type="protein sequence ID" value="OCI30654.1"/>
    <property type="molecule type" value="Genomic_DNA"/>
</dbReference>
<dbReference type="PATRIC" id="fig|43678.3.peg.1902"/>
<dbReference type="GO" id="GO:0000166">
    <property type="term" value="F:nucleotide binding"/>
    <property type="evidence" value="ECO:0007669"/>
    <property type="project" value="InterPro"/>
</dbReference>
<dbReference type="Gene3D" id="1.10.150.20">
    <property type="entry name" value="5' to 3' exonuclease, C-terminal subdomain"/>
    <property type="match status" value="1"/>
</dbReference>
<dbReference type="RefSeq" id="WP_056652484.1">
    <property type="nucleotide sequence ID" value="NZ_LRIE01000069.1"/>
</dbReference>
<dbReference type="SUPFAM" id="SSF47794">
    <property type="entry name" value="Rad51 N-terminal domain-like"/>
    <property type="match status" value="1"/>
</dbReference>
<accession>A0A161YHF1</accession>
<evidence type="ECO:0000256" key="1">
    <source>
        <dbReference type="SAM" id="MobiDB-lite"/>
    </source>
</evidence>